<dbReference type="PANTHER" id="PTHR43175:SF3">
    <property type="entry name" value="CARBON DISULFIDE HYDROLASE"/>
    <property type="match status" value="1"/>
</dbReference>
<accession>A0AA39CHD6</accession>
<dbReference type="SMART" id="SM00947">
    <property type="entry name" value="Pro_CA"/>
    <property type="match status" value="1"/>
</dbReference>
<keyword evidence="6" id="KW-1185">Reference proteome</keyword>
<dbReference type="AlphaFoldDB" id="A0AA39CHD6"/>
<evidence type="ECO:0000256" key="1">
    <source>
        <dbReference type="ARBA" id="ARBA00006217"/>
    </source>
</evidence>
<feature type="binding site" evidence="4">
    <location>
        <position position="102"/>
    </location>
    <ligand>
        <name>Zn(2+)</name>
        <dbReference type="ChEBI" id="CHEBI:29105"/>
    </ligand>
</feature>
<feature type="binding site" evidence="4">
    <location>
        <position position="50"/>
    </location>
    <ligand>
        <name>Zn(2+)</name>
        <dbReference type="ChEBI" id="CHEBI:29105"/>
    </ligand>
</feature>
<comment type="caution">
    <text evidence="5">The sequence shown here is derived from an EMBL/GenBank/DDBJ whole genome shotgun (WGS) entry which is preliminary data.</text>
</comment>
<feature type="binding site" evidence="4">
    <location>
        <position position="48"/>
    </location>
    <ligand>
        <name>Zn(2+)</name>
        <dbReference type="ChEBI" id="CHEBI:29105"/>
    </ligand>
</feature>
<organism evidence="5 6">
    <name type="scientific">Cladophialophora chaetospira</name>
    <dbReference type="NCBI Taxonomy" id="386627"/>
    <lineage>
        <taxon>Eukaryota</taxon>
        <taxon>Fungi</taxon>
        <taxon>Dikarya</taxon>
        <taxon>Ascomycota</taxon>
        <taxon>Pezizomycotina</taxon>
        <taxon>Eurotiomycetes</taxon>
        <taxon>Chaetothyriomycetidae</taxon>
        <taxon>Chaetothyriales</taxon>
        <taxon>Herpotrichiellaceae</taxon>
        <taxon>Cladophialophora</taxon>
    </lineage>
</organism>
<keyword evidence="2 4" id="KW-0479">Metal-binding</keyword>
<keyword evidence="3 4" id="KW-0862">Zinc</keyword>
<dbReference type="Proteomes" id="UP001172673">
    <property type="component" value="Unassembled WGS sequence"/>
</dbReference>
<evidence type="ECO:0000256" key="3">
    <source>
        <dbReference type="ARBA" id="ARBA00022833"/>
    </source>
</evidence>
<evidence type="ECO:0000256" key="2">
    <source>
        <dbReference type="ARBA" id="ARBA00022723"/>
    </source>
</evidence>
<dbReference type="InterPro" id="IPR001765">
    <property type="entry name" value="Carbonic_anhydrase"/>
</dbReference>
<comment type="cofactor">
    <cofactor evidence="4">
        <name>Zn(2+)</name>
        <dbReference type="ChEBI" id="CHEBI:29105"/>
    </cofactor>
    <text evidence="4">Binds 1 zinc ion per subunit.</text>
</comment>
<name>A0AA39CHD6_9EURO</name>
<reference evidence="5" key="1">
    <citation type="submission" date="2022-10" db="EMBL/GenBank/DDBJ databases">
        <title>Culturing micro-colonial fungi from biological soil crusts in the Mojave desert and describing Neophaeococcomyces mojavensis, and introducing the new genera and species Taxawa tesnikishii.</title>
        <authorList>
            <person name="Kurbessoian T."/>
            <person name="Stajich J.E."/>
        </authorList>
    </citation>
    <scope>NUCLEOTIDE SEQUENCE</scope>
    <source>
        <strain evidence="5">TK_41</strain>
    </source>
</reference>
<dbReference type="GO" id="GO:0004089">
    <property type="term" value="F:carbonate dehydratase activity"/>
    <property type="evidence" value="ECO:0007669"/>
    <property type="project" value="InterPro"/>
</dbReference>
<evidence type="ECO:0008006" key="7">
    <source>
        <dbReference type="Google" id="ProtNLM"/>
    </source>
</evidence>
<sequence>MAKGLGHAEFQEFRPYDFKTANEGYMKNVFSKPNMIVGAKSRVGIITCCDARCSPDQFFQLGENEAFVIRNGGGRTASMDVIRTIASIEILSDIKELKVIHHTGNLVIHQRRPEERLANPLKDCGALSCSDDWIRSMITQNDPNMKDGPFLSGSKQWAEGLTYHAFSWKEGETERETLDRSVVEDVQFLRNHPLIKPSIPITGWVFNQENGAIEEIDCGLKDGRDPNQIEQLKQQLREQLSNSVNGEVDQLVTKIGKTSH</sequence>
<evidence type="ECO:0000313" key="5">
    <source>
        <dbReference type="EMBL" id="KAJ9608847.1"/>
    </source>
</evidence>
<dbReference type="InterPro" id="IPR036874">
    <property type="entry name" value="Carbonic_anhydrase_sf"/>
</dbReference>
<comment type="similarity">
    <text evidence="1">Belongs to the beta-class carbonic anhydrase family.</text>
</comment>
<dbReference type="GO" id="GO:0008270">
    <property type="term" value="F:zinc ion binding"/>
    <property type="evidence" value="ECO:0007669"/>
    <property type="project" value="InterPro"/>
</dbReference>
<evidence type="ECO:0000256" key="4">
    <source>
        <dbReference type="PIRSR" id="PIRSR601765-1"/>
    </source>
</evidence>
<evidence type="ECO:0000313" key="6">
    <source>
        <dbReference type="Proteomes" id="UP001172673"/>
    </source>
</evidence>
<protein>
    <recommendedName>
        <fullName evidence="7">Carbonic anhydrase</fullName>
    </recommendedName>
</protein>
<dbReference type="SUPFAM" id="SSF53056">
    <property type="entry name" value="beta-carbonic anhydrase, cab"/>
    <property type="match status" value="1"/>
</dbReference>
<dbReference type="PANTHER" id="PTHR43175">
    <property type="entry name" value="CARBONIC ANHYDRASE"/>
    <property type="match status" value="1"/>
</dbReference>
<dbReference type="EMBL" id="JAPDRK010000009">
    <property type="protein sequence ID" value="KAJ9608847.1"/>
    <property type="molecule type" value="Genomic_DNA"/>
</dbReference>
<gene>
    <name evidence="5" type="ORF">H2200_006618</name>
</gene>
<proteinExistence type="inferred from homology"/>
<dbReference type="Gene3D" id="3.40.1050.10">
    <property type="entry name" value="Carbonic anhydrase"/>
    <property type="match status" value="1"/>
</dbReference>